<keyword evidence="2" id="KW-1185">Reference proteome</keyword>
<proteinExistence type="predicted"/>
<dbReference type="AlphaFoldDB" id="A0A2P5E631"/>
<gene>
    <name evidence="1" type="ORF">TorRG33x02_232210</name>
</gene>
<comment type="caution">
    <text evidence="1">The sequence shown here is derived from an EMBL/GenBank/DDBJ whole genome shotgun (WGS) entry which is preliminary data.</text>
</comment>
<organism evidence="1 2">
    <name type="scientific">Trema orientale</name>
    <name type="common">Charcoal tree</name>
    <name type="synonym">Celtis orientalis</name>
    <dbReference type="NCBI Taxonomy" id="63057"/>
    <lineage>
        <taxon>Eukaryota</taxon>
        <taxon>Viridiplantae</taxon>
        <taxon>Streptophyta</taxon>
        <taxon>Embryophyta</taxon>
        <taxon>Tracheophyta</taxon>
        <taxon>Spermatophyta</taxon>
        <taxon>Magnoliopsida</taxon>
        <taxon>eudicotyledons</taxon>
        <taxon>Gunneridae</taxon>
        <taxon>Pentapetalae</taxon>
        <taxon>rosids</taxon>
        <taxon>fabids</taxon>
        <taxon>Rosales</taxon>
        <taxon>Cannabaceae</taxon>
        <taxon>Trema</taxon>
    </lineage>
</organism>
<evidence type="ECO:0000313" key="2">
    <source>
        <dbReference type="Proteomes" id="UP000237000"/>
    </source>
</evidence>
<evidence type="ECO:0000313" key="1">
    <source>
        <dbReference type="EMBL" id="PON80991.1"/>
    </source>
</evidence>
<dbReference type="Proteomes" id="UP000237000">
    <property type="component" value="Unassembled WGS sequence"/>
</dbReference>
<name>A0A2P5E631_TREOI</name>
<sequence>MNKLISLLLPSIIFFFSLLTVSTGAIQFSQVVPARKLMRVAFSPPPPPLSARQVIFAVVITAALIP</sequence>
<dbReference type="EMBL" id="JXTC01000227">
    <property type="protein sequence ID" value="PON80991.1"/>
    <property type="molecule type" value="Genomic_DNA"/>
</dbReference>
<protein>
    <submittedName>
        <fullName evidence="1">Uncharacterized protein</fullName>
    </submittedName>
</protein>
<dbReference type="InParanoid" id="A0A2P5E631"/>
<accession>A0A2P5E631</accession>
<reference evidence="2" key="1">
    <citation type="submission" date="2016-06" db="EMBL/GenBank/DDBJ databases">
        <title>Parallel loss of symbiosis genes in relatives of nitrogen-fixing non-legume Parasponia.</title>
        <authorList>
            <person name="Van Velzen R."/>
            <person name="Holmer R."/>
            <person name="Bu F."/>
            <person name="Rutten L."/>
            <person name="Van Zeijl A."/>
            <person name="Liu W."/>
            <person name="Santuari L."/>
            <person name="Cao Q."/>
            <person name="Sharma T."/>
            <person name="Shen D."/>
            <person name="Roswanjaya Y."/>
            <person name="Wardhani T."/>
            <person name="Kalhor M.S."/>
            <person name="Jansen J."/>
            <person name="Van den Hoogen J."/>
            <person name="Gungor B."/>
            <person name="Hartog M."/>
            <person name="Hontelez J."/>
            <person name="Verver J."/>
            <person name="Yang W.-C."/>
            <person name="Schijlen E."/>
            <person name="Repin R."/>
            <person name="Schilthuizen M."/>
            <person name="Schranz E."/>
            <person name="Heidstra R."/>
            <person name="Miyata K."/>
            <person name="Fedorova E."/>
            <person name="Kohlen W."/>
            <person name="Bisseling T."/>
            <person name="Smit S."/>
            <person name="Geurts R."/>
        </authorList>
    </citation>
    <scope>NUCLEOTIDE SEQUENCE [LARGE SCALE GENOMIC DNA]</scope>
    <source>
        <strain evidence="2">cv. RG33-2</strain>
    </source>
</reference>
<dbReference type="OrthoDB" id="10382731at2759"/>